<dbReference type="InterPro" id="IPR050288">
    <property type="entry name" value="Cellulose_deg_GH3"/>
</dbReference>
<dbReference type="KEGG" id="orp:MOP44_25090"/>
<name>A0A9J7BM58_9BACT</name>
<dbReference type="InterPro" id="IPR001764">
    <property type="entry name" value="Glyco_hydro_3_N"/>
</dbReference>
<feature type="region of interest" description="Disordered" evidence="3">
    <location>
        <begin position="25"/>
        <end position="57"/>
    </location>
</feature>
<dbReference type="Pfam" id="PF14310">
    <property type="entry name" value="Fn3-like"/>
    <property type="match status" value="1"/>
</dbReference>
<evidence type="ECO:0000259" key="5">
    <source>
        <dbReference type="SMART" id="SM01217"/>
    </source>
</evidence>
<dbReference type="PANTHER" id="PTHR42715">
    <property type="entry name" value="BETA-GLUCOSIDASE"/>
    <property type="match status" value="1"/>
</dbReference>
<feature type="compositionally biased region" description="Pro residues" evidence="3">
    <location>
        <begin position="42"/>
        <end position="54"/>
    </location>
</feature>
<reference evidence="6" key="1">
    <citation type="submission" date="2021-04" db="EMBL/GenBank/DDBJ databases">
        <title>Phylogenetic analysis of Acidobacteriaceae.</title>
        <authorList>
            <person name="Qiu L."/>
            <person name="Zhang Q."/>
        </authorList>
    </citation>
    <scope>NUCLEOTIDE SEQUENCE</scope>
    <source>
        <strain evidence="6">DSM 25168</strain>
    </source>
</reference>
<dbReference type="InterPro" id="IPR017853">
    <property type="entry name" value="GH"/>
</dbReference>
<gene>
    <name evidence="6" type="ORF">MOP44_25090</name>
</gene>
<evidence type="ECO:0000256" key="4">
    <source>
        <dbReference type="SAM" id="SignalP"/>
    </source>
</evidence>
<dbReference type="InterPro" id="IPR013783">
    <property type="entry name" value="Ig-like_fold"/>
</dbReference>
<dbReference type="Proteomes" id="UP001059380">
    <property type="component" value="Chromosome"/>
</dbReference>
<dbReference type="SUPFAM" id="SSF51445">
    <property type="entry name" value="(Trans)glycosidases"/>
    <property type="match status" value="1"/>
</dbReference>
<dbReference type="Gene3D" id="3.40.50.1700">
    <property type="entry name" value="Glycoside hydrolase family 3 C-terminal domain"/>
    <property type="match status" value="1"/>
</dbReference>
<protein>
    <submittedName>
        <fullName evidence="6">Glycoside hydrolase family 3 C-terminal domain-containing protein</fullName>
    </submittedName>
</protein>
<dbReference type="PANTHER" id="PTHR42715:SF10">
    <property type="entry name" value="BETA-GLUCOSIDASE"/>
    <property type="match status" value="1"/>
</dbReference>
<dbReference type="Pfam" id="PF00933">
    <property type="entry name" value="Glyco_hydro_3"/>
    <property type="match status" value="1"/>
</dbReference>
<organism evidence="6 7">
    <name type="scientific">Occallatibacter riparius</name>
    <dbReference type="NCBI Taxonomy" id="1002689"/>
    <lineage>
        <taxon>Bacteria</taxon>
        <taxon>Pseudomonadati</taxon>
        <taxon>Acidobacteriota</taxon>
        <taxon>Terriglobia</taxon>
        <taxon>Terriglobales</taxon>
        <taxon>Acidobacteriaceae</taxon>
        <taxon>Occallatibacter</taxon>
    </lineage>
</organism>
<keyword evidence="2 6" id="KW-0378">Hydrolase</keyword>
<dbReference type="Gene3D" id="3.20.20.300">
    <property type="entry name" value="Glycoside hydrolase, family 3, N-terminal domain"/>
    <property type="match status" value="1"/>
</dbReference>
<dbReference type="GO" id="GO:0005975">
    <property type="term" value="P:carbohydrate metabolic process"/>
    <property type="evidence" value="ECO:0007669"/>
    <property type="project" value="InterPro"/>
</dbReference>
<keyword evidence="4" id="KW-0732">Signal</keyword>
<sequence>MTRSTLSCFAFFGLLVSSPLFSQAPQPTPALPPTTQTAPPQAQAPPPPPVPPDAPYKNAALPVEQRVSDLLSRMTLDEKISMLAGSGWMESMPVARLGIPAIKMADGPMGVRSWLGSSAMTSASNAPTKIESTSFPSGVCMGATWDAPLVQKEGQAIAQETKALGRDMILGPTVNINRQPLWGRNFEGYGEDPYLSGKLGVAYIRGVQGEGVIPSLKHFVANNEEFERHRINETISERALHEIYLPAFKAGVQQGGVWNVMSAYQLVNGAHMAENIPLVRDVLQREFGFQGFVISDWGSTYSTAPTVNAGMSLEMPGGEPAKAMMARPQTLTNGNSDLWLVPDKVKAELTAGHITEAQINDNVTRMLRVIFVSGLFDHPHPGGGEVDTPEQRAIALQGATEGIVLLKNDANLLPLDTTKIHSIAVIGPNAAVARTGGGGSSLVRPKQAVAPLDGIKEKAGSATVTYALGVGMDGEDPTHDTPEARAKDLAQAAEAASHADVAIVVVGRYNKNEGEGFDVATMDLPAGQNALIEAVEKANPHTIVVLNTGNPVTMSWLDKTPALLDMWYGGQEGGNALAAVLFGEANPSGKLPVSLPKRYEDNPTYGHYPGENLQVAYDEGIYVGYRYYDSKKVEPAFPFGYGLSYTTFQYDNMGAVPHLTSTSSGRTLNVVVDVSIQNTGTRAGAEVVQLYVKENKPKIDRPTHELKGFQRVMLQPGETKWAHFRLDRSAFSYWDPATKSWTTDPGDYEIQIAASSRDIRQKKVITIPATWLREH</sequence>
<dbReference type="PRINTS" id="PR00133">
    <property type="entry name" value="GLHYDRLASE3"/>
</dbReference>
<dbReference type="EMBL" id="CP093313">
    <property type="protein sequence ID" value="UWZ83824.1"/>
    <property type="molecule type" value="Genomic_DNA"/>
</dbReference>
<evidence type="ECO:0000256" key="2">
    <source>
        <dbReference type="ARBA" id="ARBA00022801"/>
    </source>
</evidence>
<evidence type="ECO:0000256" key="3">
    <source>
        <dbReference type="SAM" id="MobiDB-lite"/>
    </source>
</evidence>
<dbReference type="SMART" id="SM01217">
    <property type="entry name" value="Fn3_like"/>
    <property type="match status" value="1"/>
</dbReference>
<accession>A0A9J7BM58</accession>
<dbReference type="GO" id="GO:0008422">
    <property type="term" value="F:beta-glucosidase activity"/>
    <property type="evidence" value="ECO:0007669"/>
    <property type="project" value="UniProtKB-ARBA"/>
</dbReference>
<evidence type="ECO:0000313" key="6">
    <source>
        <dbReference type="EMBL" id="UWZ83824.1"/>
    </source>
</evidence>
<dbReference type="InterPro" id="IPR026891">
    <property type="entry name" value="Fn3-like"/>
</dbReference>
<comment type="similarity">
    <text evidence="1">Belongs to the glycosyl hydrolase 3 family.</text>
</comment>
<dbReference type="SUPFAM" id="SSF52279">
    <property type="entry name" value="Beta-D-glucan exohydrolase, C-terminal domain"/>
    <property type="match status" value="1"/>
</dbReference>
<evidence type="ECO:0000256" key="1">
    <source>
        <dbReference type="ARBA" id="ARBA00005336"/>
    </source>
</evidence>
<dbReference type="InterPro" id="IPR036962">
    <property type="entry name" value="Glyco_hydro_3_N_sf"/>
</dbReference>
<feature type="domain" description="Fibronectin type III-like" evidence="5">
    <location>
        <begin position="686"/>
        <end position="756"/>
    </location>
</feature>
<feature type="signal peptide" evidence="4">
    <location>
        <begin position="1"/>
        <end position="22"/>
    </location>
</feature>
<evidence type="ECO:0000313" key="7">
    <source>
        <dbReference type="Proteomes" id="UP001059380"/>
    </source>
</evidence>
<dbReference type="RefSeq" id="WP_260793272.1">
    <property type="nucleotide sequence ID" value="NZ_CP093313.1"/>
</dbReference>
<dbReference type="Pfam" id="PF01915">
    <property type="entry name" value="Glyco_hydro_3_C"/>
    <property type="match status" value="1"/>
</dbReference>
<dbReference type="AlphaFoldDB" id="A0A9J7BM58"/>
<keyword evidence="7" id="KW-1185">Reference proteome</keyword>
<feature type="chain" id="PRO_5039923770" evidence="4">
    <location>
        <begin position="23"/>
        <end position="775"/>
    </location>
</feature>
<dbReference type="FunFam" id="3.40.50.1700:FF:000005">
    <property type="entry name" value="Beta-glucosidase H"/>
    <property type="match status" value="1"/>
</dbReference>
<proteinExistence type="inferred from homology"/>
<dbReference type="InterPro" id="IPR036881">
    <property type="entry name" value="Glyco_hydro_3_C_sf"/>
</dbReference>
<dbReference type="Gene3D" id="2.60.40.10">
    <property type="entry name" value="Immunoglobulins"/>
    <property type="match status" value="1"/>
</dbReference>
<dbReference type="InterPro" id="IPR002772">
    <property type="entry name" value="Glyco_hydro_3_C"/>
</dbReference>
<dbReference type="FunFam" id="2.60.40.10:FF:000495">
    <property type="entry name" value="Periplasmic beta-glucosidase"/>
    <property type="match status" value="1"/>
</dbReference>